<dbReference type="PROSITE" id="PS50977">
    <property type="entry name" value="HTH_TETR_2"/>
    <property type="match status" value="1"/>
</dbReference>
<dbReference type="Gene3D" id="1.10.357.10">
    <property type="entry name" value="Tetracycline Repressor, domain 2"/>
    <property type="match status" value="1"/>
</dbReference>
<evidence type="ECO:0000313" key="8">
    <source>
        <dbReference type="Proteomes" id="UP000183410"/>
    </source>
</evidence>
<evidence type="ECO:0000256" key="4">
    <source>
        <dbReference type="ARBA" id="ARBA00023163"/>
    </source>
</evidence>
<keyword evidence="3 5" id="KW-0238">DNA-binding</keyword>
<keyword evidence="8" id="KW-1185">Reference proteome</keyword>
<dbReference type="OrthoDB" id="9816296at2"/>
<organism evidence="7 8">
    <name type="scientific">Paenibacillus algorifonticola</name>
    <dbReference type="NCBI Taxonomy" id="684063"/>
    <lineage>
        <taxon>Bacteria</taxon>
        <taxon>Bacillati</taxon>
        <taxon>Bacillota</taxon>
        <taxon>Bacilli</taxon>
        <taxon>Bacillales</taxon>
        <taxon>Paenibacillaceae</taxon>
        <taxon>Paenibacillus</taxon>
    </lineage>
</organism>
<proteinExistence type="predicted"/>
<sequence>MPKIVDHNKRKEQIAEAVWRIIVREGLDSVSVRHVADEMTMSLGSIRHYFNSQDELLAFSMQLVSQRVNQRIQALPFTGMLRHDMELVIWELMPLEEVSMQEAQIWLAFAGRASVSEAIRAISLNTYEEIYSGLRRSLELLIQQGVTTANIDAEYETARLHALVDGLVVHGVTYPERFSKELMKSIVTRHLDTLVKIP</sequence>
<dbReference type="InterPro" id="IPR001647">
    <property type="entry name" value="HTH_TetR"/>
</dbReference>
<dbReference type="PANTHER" id="PTHR30055">
    <property type="entry name" value="HTH-TYPE TRANSCRIPTIONAL REGULATOR RUTR"/>
    <property type="match status" value="1"/>
</dbReference>
<evidence type="ECO:0000256" key="2">
    <source>
        <dbReference type="ARBA" id="ARBA00023015"/>
    </source>
</evidence>
<dbReference type="InterPro" id="IPR050109">
    <property type="entry name" value="HTH-type_TetR-like_transc_reg"/>
</dbReference>
<keyword evidence="4" id="KW-0804">Transcription</keyword>
<dbReference type="InterPro" id="IPR036271">
    <property type="entry name" value="Tet_transcr_reg_TetR-rel_C_sf"/>
</dbReference>
<dbReference type="InterPro" id="IPR039538">
    <property type="entry name" value="BetI_C"/>
</dbReference>
<dbReference type="EMBL" id="FONN01000018">
    <property type="protein sequence ID" value="SFF21629.1"/>
    <property type="molecule type" value="Genomic_DNA"/>
</dbReference>
<dbReference type="GO" id="GO:0003700">
    <property type="term" value="F:DNA-binding transcription factor activity"/>
    <property type="evidence" value="ECO:0007669"/>
    <property type="project" value="TreeGrafter"/>
</dbReference>
<dbReference type="Pfam" id="PF00440">
    <property type="entry name" value="TetR_N"/>
    <property type="match status" value="1"/>
</dbReference>
<dbReference type="RefSeq" id="WP_046229205.1">
    <property type="nucleotide sequence ID" value="NZ_FONN01000018.1"/>
</dbReference>
<dbReference type="Proteomes" id="UP000183410">
    <property type="component" value="Unassembled WGS sequence"/>
</dbReference>
<accession>A0A1I2GX17</accession>
<feature type="DNA-binding region" description="H-T-H motif" evidence="5">
    <location>
        <begin position="31"/>
        <end position="50"/>
    </location>
</feature>
<protein>
    <submittedName>
        <fullName evidence="7">Transcriptional regulator, TetR family</fullName>
    </submittedName>
</protein>
<dbReference type="SUPFAM" id="SSF48498">
    <property type="entry name" value="Tetracyclin repressor-like, C-terminal domain"/>
    <property type="match status" value="1"/>
</dbReference>
<feature type="domain" description="HTH tetR-type" evidence="6">
    <location>
        <begin position="8"/>
        <end position="68"/>
    </location>
</feature>
<reference evidence="8" key="1">
    <citation type="submission" date="2016-10" db="EMBL/GenBank/DDBJ databases">
        <authorList>
            <person name="Varghese N."/>
            <person name="Submissions S."/>
        </authorList>
    </citation>
    <scope>NUCLEOTIDE SEQUENCE [LARGE SCALE GENOMIC DNA]</scope>
    <source>
        <strain evidence="8">CGMCC 1.10223</strain>
    </source>
</reference>
<keyword evidence="2" id="KW-0805">Transcription regulation</keyword>
<dbReference type="SUPFAM" id="SSF46689">
    <property type="entry name" value="Homeodomain-like"/>
    <property type="match status" value="1"/>
</dbReference>
<dbReference type="PANTHER" id="PTHR30055:SF226">
    <property type="entry name" value="HTH-TYPE TRANSCRIPTIONAL REGULATOR PKSA"/>
    <property type="match status" value="1"/>
</dbReference>
<dbReference type="InterPro" id="IPR009057">
    <property type="entry name" value="Homeodomain-like_sf"/>
</dbReference>
<keyword evidence="1" id="KW-0678">Repressor</keyword>
<dbReference type="Pfam" id="PF13977">
    <property type="entry name" value="TetR_C_6"/>
    <property type="match status" value="1"/>
</dbReference>
<evidence type="ECO:0000256" key="1">
    <source>
        <dbReference type="ARBA" id="ARBA00022491"/>
    </source>
</evidence>
<name>A0A1I2GX17_9BACL</name>
<evidence type="ECO:0000259" key="6">
    <source>
        <dbReference type="PROSITE" id="PS50977"/>
    </source>
</evidence>
<dbReference type="GO" id="GO:0000976">
    <property type="term" value="F:transcription cis-regulatory region binding"/>
    <property type="evidence" value="ECO:0007669"/>
    <property type="project" value="TreeGrafter"/>
</dbReference>
<evidence type="ECO:0000313" key="7">
    <source>
        <dbReference type="EMBL" id="SFF21629.1"/>
    </source>
</evidence>
<gene>
    <name evidence="7" type="ORF">SAMN04487969_11895</name>
</gene>
<evidence type="ECO:0000256" key="3">
    <source>
        <dbReference type="ARBA" id="ARBA00023125"/>
    </source>
</evidence>
<evidence type="ECO:0000256" key="5">
    <source>
        <dbReference type="PROSITE-ProRule" id="PRU00335"/>
    </source>
</evidence>
<dbReference type="AlphaFoldDB" id="A0A1I2GX17"/>